<dbReference type="SUPFAM" id="SSF160935">
    <property type="entry name" value="VPA0735-like"/>
    <property type="match status" value="1"/>
</dbReference>
<keyword evidence="4" id="KW-1185">Reference proteome</keyword>
<protein>
    <recommendedName>
        <fullName evidence="5">DUF1254 domain-containing protein</fullName>
    </recommendedName>
</protein>
<evidence type="ECO:0000313" key="3">
    <source>
        <dbReference type="EMBL" id="KAK3046192.1"/>
    </source>
</evidence>
<dbReference type="PANTHER" id="PTHR36509:SF2">
    <property type="entry name" value="BLL3101 PROTEIN"/>
    <property type="match status" value="1"/>
</dbReference>
<comment type="caution">
    <text evidence="3">The sequence shown here is derived from an EMBL/GenBank/DDBJ whole genome shotgun (WGS) entry which is preliminary data.</text>
</comment>
<dbReference type="PANTHER" id="PTHR36509">
    <property type="entry name" value="BLL3101 PROTEIN"/>
    <property type="match status" value="1"/>
</dbReference>
<dbReference type="InterPro" id="IPR010621">
    <property type="entry name" value="DUF1214"/>
</dbReference>
<name>A0AAJ0G9G5_9PEZI</name>
<dbReference type="InterPro" id="IPR037050">
    <property type="entry name" value="DUF1254_sf"/>
</dbReference>
<evidence type="ECO:0000259" key="1">
    <source>
        <dbReference type="Pfam" id="PF06742"/>
    </source>
</evidence>
<dbReference type="InterPro" id="IPR037049">
    <property type="entry name" value="DUF1214_C_sf"/>
</dbReference>
<dbReference type="Gene3D" id="2.60.40.1610">
    <property type="entry name" value="Domain of unknown function DUF1254"/>
    <property type="match status" value="1"/>
</dbReference>
<dbReference type="Pfam" id="PF06863">
    <property type="entry name" value="DUF1254"/>
    <property type="match status" value="1"/>
</dbReference>
<proteinExistence type="predicted"/>
<evidence type="ECO:0000313" key="4">
    <source>
        <dbReference type="Proteomes" id="UP001271007"/>
    </source>
</evidence>
<feature type="domain" description="DUF1214" evidence="1">
    <location>
        <begin position="281"/>
        <end position="409"/>
    </location>
</feature>
<dbReference type="Pfam" id="PF06742">
    <property type="entry name" value="DUF1214"/>
    <property type="match status" value="1"/>
</dbReference>
<gene>
    <name evidence="3" type="ORF">LTR09_012314</name>
</gene>
<organism evidence="3 4">
    <name type="scientific">Extremus antarcticus</name>
    <dbReference type="NCBI Taxonomy" id="702011"/>
    <lineage>
        <taxon>Eukaryota</taxon>
        <taxon>Fungi</taxon>
        <taxon>Dikarya</taxon>
        <taxon>Ascomycota</taxon>
        <taxon>Pezizomycotina</taxon>
        <taxon>Dothideomycetes</taxon>
        <taxon>Dothideomycetidae</taxon>
        <taxon>Mycosphaerellales</taxon>
        <taxon>Extremaceae</taxon>
        <taxon>Extremus</taxon>
    </lineage>
</organism>
<dbReference type="InterPro" id="IPR010679">
    <property type="entry name" value="DUF1254"/>
</dbReference>
<accession>A0AAJ0G9G5</accession>
<dbReference type="Proteomes" id="UP001271007">
    <property type="component" value="Unassembled WGS sequence"/>
</dbReference>
<dbReference type="Gene3D" id="2.60.120.600">
    <property type="entry name" value="Domain of unknown function DUF1214, C-terminal domain"/>
    <property type="match status" value="1"/>
</dbReference>
<sequence>MVQYEDPIAHNISANVPLNRPSFYPANTSEPGIRVNTDVLYSTGYVDLSGTNLEITFTTAPDDRFYSFSYFGLWGNNVLTLASTLDSIPGKYLIRPASQRPATSAGKYQAIVESPVSYGFLAYRFFVKDKTNISDFDVVHAMQNATIVKSKPRRTSTFADAAPPVSSEVLNGSTLEVLARIAPFNPPATAKERKRVNKILTRAGISEGVYTSPKGANLTAASALANSTLASALASVSGTQSLGNGWVSWFPTTIGNYSDDYLGRRYIADHLYAALTPDVARYPTYTKDTIGENQNLEVGVKEAYLMTFYSKPPLVQSGFWSVTAYDGQQHLIPNGLNRYSLGTASGMTYPDGRLIYPLSAGSQQDDDGTFRVLLQPAGLYPPANWTSNWLPVPEGGGQFSIRLRWYGPSEGLDKYEYPVVEKIAALVQ</sequence>
<dbReference type="EMBL" id="JAWDJX010000109">
    <property type="protein sequence ID" value="KAK3046192.1"/>
    <property type="molecule type" value="Genomic_DNA"/>
</dbReference>
<reference evidence="3" key="1">
    <citation type="submission" date="2023-04" db="EMBL/GenBank/DDBJ databases">
        <title>Black Yeasts Isolated from many extreme environments.</title>
        <authorList>
            <person name="Coleine C."/>
            <person name="Stajich J.E."/>
            <person name="Selbmann L."/>
        </authorList>
    </citation>
    <scope>NUCLEOTIDE SEQUENCE</scope>
    <source>
        <strain evidence="3">CCFEE 5312</strain>
    </source>
</reference>
<feature type="domain" description="DUF1254" evidence="2">
    <location>
        <begin position="30"/>
        <end position="146"/>
    </location>
</feature>
<evidence type="ECO:0008006" key="5">
    <source>
        <dbReference type="Google" id="ProtNLM"/>
    </source>
</evidence>
<evidence type="ECO:0000259" key="2">
    <source>
        <dbReference type="Pfam" id="PF06863"/>
    </source>
</evidence>
<dbReference type="AlphaFoldDB" id="A0AAJ0G9G5"/>